<evidence type="ECO:0000313" key="2">
    <source>
        <dbReference type="EMBL" id="GBQ02499.1"/>
    </source>
</evidence>
<name>A0A388T152_9ACTN</name>
<accession>A0A388T152</accession>
<comment type="caution">
    <text evidence="2">The sequence shown here is derived from an EMBL/GenBank/DDBJ whole genome shotgun (WGS) entry which is preliminary data.</text>
</comment>
<evidence type="ECO:0000313" key="3">
    <source>
        <dbReference type="Proteomes" id="UP000265354"/>
    </source>
</evidence>
<dbReference type="AlphaFoldDB" id="A0A388T152"/>
<organism evidence="2 3">
    <name type="scientific">Streptomyces spongiicola</name>
    <dbReference type="NCBI Taxonomy" id="1690221"/>
    <lineage>
        <taxon>Bacteria</taxon>
        <taxon>Bacillati</taxon>
        <taxon>Actinomycetota</taxon>
        <taxon>Actinomycetes</taxon>
        <taxon>Kitasatosporales</taxon>
        <taxon>Streptomycetaceae</taxon>
        <taxon>Streptomyces</taxon>
    </lineage>
</organism>
<gene>
    <name evidence="2" type="ORF">SSP531S_39580</name>
</gene>
<sequence length="105" mass="10616">MPVPVAERGRLSWCLRPVLSRCARRGAATTPAGQSAHGTRPNGWGSSPGRPRTPCFAVPGFPRAAHGTGPGAPETGRLSDTGAPAPPGTDGGVADPYGRYSAAGR</sequence>
<dbReference type="EMBL" id="BGZL01000011">
    <property type="protein sequence ID" value="GBQ02499.1"/>
    <property type="molecule type" value="Genomic_DNA"/>
</dbReference>
<protein>
    <submittedName>
        <fullName evidence="2">Uncharacterized protein</fullName>
    </submittedName>
</protein>
<proteinExistence type="predicted"/>
<evidence type="ECO:0000256" key="1">
    <source>
        <dbReference type="SAM" id="MobiDB-lite"/>
    </source>
</evidence>
<feature type="region of interest" description="Disordered" evidence="1">
    <location>
        <begin position="24"/>
        <end position="105"/>
    </location>
</feature>
<reference evidence="2 3" key="1">
    <citation type="submission" date="2018-07" db="EMBL/GenBank/DDBJ databases">
        <title>Whole Genome Shotgun Sequence of Streptomyces spongiicola strain 531S.</title>
        <authorList>
            <person name="Dohra H."/>
            <person name="Kodani S."/>
        </authorList>
    </citation>
    <scope>NUCLEOTIDE SEQUENCE [LARGE SCALE GENOMIC DNA]</scope>
    <source>
        <strain evidence="2 3">531S</strain>
    </source>
</reference>
<dbReference type="Proteomes" id="UP000265354">
    <property type="component" value="Unassembled WGS sequence"/>
</dbReference>